<comment type="subcellular location">
    <subcellularLocation>
        <location evidence="1">Membrane</location>
        <topology evidence="1">Multi-pass membrane protein</topology>
    </subcellularLocation>
</comment>
<feature type="transmembrane region" description="Helical" evidence="7">
    <location>
        <begin position="91"/>
        <end position="122"/>
    </location>
</feature>
<dbReference type="EMBL" id="FQXZ01000011">
    <property type="protein sequence ID" value="SHH97627.1"/>
    <property type="molecule type" value="Genomic_DNA"/>
</dbReference>
<dbReference type="RefSeq" id="WP_073602861.1">
    <property type="nucleotide sequence ID" value="NZ_FQXZ01000011.1"/>
</dbReference>
<dbReference type="PANTHER" id="PTHR43652:SF1">
    <property type="entry name" value="RESPONSE REGULATOR"/>
    <property type="match status" value="1"/>
</dbReference>
<dbReference type="STRING" id="1216006.VA7868_01097"/>
<dbReference type="OrthoDB" id="9809303at2"/>
<evidence type="ECO:0000313" key="10">
    <source>
        <dbReference type="Proteomes" id="UP000184608"/>
    </source>
</evidence>
<dbReference type="PANTHER" id="PTHR43652">
    <property type="entry name" value="BASIC AMINO ACID ANTIPORTER YFCC-RELATED"/>
    <property type="match status" value="1"/>
</dbReference>
<keyword evidence="2" id="KW-0813">Transport</keyword>
<proteinExistence type="predicted"/>
<name>A0A1M5XCP2_9VIBR</name>
<dbReference type="GO" id="GO:0055085">
    <property type="term" value="P:transmembrane transport"/>
    <property type="evidence" value="ECO:0007669"/>
    <property type="project" value="InterPro"/>
</dbReference>
<feature type="transmembrane region" description="Helical" evidence="7">
    <location>
        <begin position="248"/>
        <end position="267"/>
    </location>
</feature>
<evidence type="ECO:0000259" key="8">
    <source>
        <dbReference type="Pfam" id="PF03600"/>
    </source>
</evidence>
<feature type="transmembrane region" description="Helical" evidence="7">
    <location>
        <begin position="6"/>
        <end position="39"/>
    </location>
</feature>
<sequence length="423" mass="45214">MSPLTITITILVLTIVAFMSGRVSFSLISMGIILSLILTKIDTPAEALSGFVNQNVAMFVAMFVIGAGLTKTSILDRTQSLVLRYRDNPKMLIFIASFVAALLAVLTSATAAAAIMLPLIIGIANEIDVSRSKILFPAMVVANIVTGMTFLGQGASNMAFSDIMMQAGGTEPFTIWSFTIARLPFFLIALVYVSLIGWRLLPDIPNDQFQDNIKKKESVKLSPAKEKTAISLIVLTIGAMLFAKELHMSLFVISALGACSLVFFGILDEKEALSSIHLPTVFLFAGVLPLSAAVKSTGAGDVVADLMIQMLGNSTNPYFIMSVFFIVPLIMTQLMSNLATMTIFIPLVSAAGAKIGVDPRALVMGVLIAGSTSILTPMAAPAQAIIMGPGGYQLKHYLKAAMPLVIVITVFSIFFLPVLFPFK</sequence>
<feature type="transmembrane region" description="Helical" evidence="7">
    <location>
        <begin position="175"/>
        <end position="198"/>
    </location>
</feature>
<reference evidence="9 10" key="1">
    <citation type="submission" date="2016-11" db="EMBL/GenBank/DDBJ databases">
        <authorList>
            <person name="Jaros S."/>
            <person name="Januszkiewicz K."/>
            <person name="Wedrychowicz H."/>
        </authorList>
    </citation>
    <scope>NUCLEOTIDE SEQUENCE [LARGE SCALE GENOMIC DNA]</scope>
    <source>
        <strain evidence="9 10">CECT 7868</strain>
    </source>
</reference>
<feature type="transmembrane region" description="Helical" evidence="7">
    <location>
        <begin position="279"/>
        <end position="298"/>
    </location>
</feature>
<feature type="domain" description="Citrate transporter-like" evidence="8">
    <location>
        <begin position="15"/>
        <end position="365"/>
    </location>
</feature>
<evidence type="ECO:0000256" key="4">
    <source>
        <dbReference type="ARBA" id="ARBA00022737"/>
    </source>
</evidence>
<protein>
    <submittedName>
        <fullName evidence="9">Sodium:sulfate symporter transmembrane region</fullName>
    </submittedName>
</protein>
<evidence type="ECO:0000256" key="7">
    <source>
        <dbReference type="SAM" id="Phobius"/>
    </source>
</evidence>
<dbReference type="GO" id="GO:0005886">
    <property type="term" value="C:plasma membrane"/>
    <property type="evidence" value="ECO:0007669"/>
    <property type="project" value="TreeGrafter"/>
</dbReference>
<keyword evidence="3 7" id="KW-0812">Transmembrane</keyword>
<keyword evidence="6 7" id="KW-0472">Membrane</keyword>
<dbReference type="Pfam" id="PF03600">
    <property type="entry name" value="CitMHS"/>
    <property type="match status" value="1"/>
</dbReference>
<feature type="transmembrane region" description="Helical" evidence="7">
    <location>
        <begin position="400"/>
        <end position="422"/>
    </location>
</feature>
<evidence type="ECO:0000313" key="9">
    <source>
        <dbReference type="EMBL" id="SHH97627.1"/>
    </source>
</evidence>
<dbReference type="InterPro" id="IPR051679">
    <property type="entry name" value="DASS-Related_Transporters"/>
</dbReference>
<dbReference type="InterPro" id="IPR004680">
    <property type="entry name" value="Cit_transptr-like_dom"/>
</dbReference>
<dbReference type="Proteomes" id="UP000184608">
    <property type="component" value="Unassembled WGS sequence"/>
</dbReference>
<evidence type="ECO:0000256" key="2">
    <source>
        <dbReference type="ARBA" id="ARBA00022448"/>
    </source>
</evidence>
<dbReference type="AlphaFoldDB" id="A0A1M5XCP2"/>
<feature type="transmembrane region" description="Helical" evidence="7">
    <location>
        <begin position="51"/>
        <end position="71"/>
    </location>
</feature>
<feature type="transmembrane region" description="Helical" evidence="7">
    <location>
        <begin position="318"/>
        <end position="349"/>
    </location>
</feature>
<keyword evidence="4" id="KW-0677">Repeat</keyword>
<evidence type="ECO:0000256" key="5">
    <source>
        <dbReference type="ARBA" id="ARBA00022989"/>
    </source>
</evidence>
<evidence type="ECO:0000256" key="1">
    <source>
        <dbReference type="ARBA" id="ARBA00004141"/>
    </source>
</evidence>
<accession>A0A1M5XCP2</accession>
<evidence type="ECO:0000256" key="6">
    <source>
        <dbReference type="ARBA" id="ARBA00023136"/>
    </source>
</evidence>
<gene>
    <name evidence="9" type="ORF">VA7868_01097</name>
</gene>
<keyword evidence="5 7" id="KW-1133">Transmembrane helix</keyword>
<keyword evidence="10" id="KW-1185">Reference proteome</keyword>
<feature type="transmembrane region" description="Helical" evidence="7">
    <location>
        <begin position="361"/>
        <end position="380"/>
    </location>
</feature>
<organism evidence="9 10">
    <name type="scientific">Vibrio aerogenes CECT 7868</name>
    <dbReference type="NCBI Taxonomy" id="1216006"/>
    <lineage>
        <taxon>Bacteria</taxon>
        <taxon>Pseudomonadati</taxon>
        <taxon>Pseudomonadota</taxon>
        <taxon>Gammaproteobacteria</taxon>
        <taxon>Vibrionales</taxon>
        <taxon>Vibrionaceae</taxon>
        <taxon>Vibrio</taxon>
    </lineage>
</organism>
<feature type="transmembrane region" description="Helical" evidence="7">
    <location>
        <begin position="134"/>
        <end position="155"/>
    </location>
</feature>
<evidence type="ECO:0000256" key="3">
    <source>
        <dbReference type="ARBA" id="ARBA00022692"/>
    </source>
</evidence>